<dbReference type="SUPFAM" id="SSF56935">
    <property type="entry name" value="Porins"/>
    <property type="match status" value="1"/>
</dbReference>
<keyword evidence="2 8" id="KW-0813">Transport</keyword>
<dbReference type="Gene3D" id="2.170.130.10">
    <property type="entry name" value="TonB-dependent receptor, plug domain"/>
    <property type="match status" value="1"/>
</dbReference>
<evidence type="ECO:0000256" key="1">
    <source>
        <dbReference type="ARBA" id="ARBA00004571"/>
    </source>
</evidence>
<evidence type="ECO:0000256" key="4">
    <source>
        <dbReference type="ARBA" id="ARBA00022692"/>
    </source>
</evidence>
<keyword evidence="5 9" id="KW-0798">TonB box</keyword>
<protein>
    <submittedName>
        <fullName evidence="13">TonB-linked outer membrane protein, SusC/RagA family</fullName>
    </submittedName>
</protein>
<dbReference type="GO" id="GO:0009279">
    <property type="term" value="C:cell outer membrane"/>
    <property type="evidence" value="ECO:0007669"/>
    <property type="project" value="UniProtKB-SubCell"/>
</dbReference>
<dbReference type="InterPro" id="IPR023996">
    <property type="entry name" value="TonB-dep_OMP_SusC/RagA"/>
</dbReference>
<dbReference type="FunFam" id="2.170.130.10:FF:000008">
    <property type="entry name" value="SusC/RagA family TonB-linked outer membrane protein"/>
    <property type="match status" value="1"/>
</dbReference>
<evidence type="ECO:0000256" key="9">
    <source>
        <dbReference type="RuleBase" id="RU003357"/>
    </source>
</evidence>
<keyword evidence="14" id="KW-1185">Reference proteome</keyword>
<feature type="chain" id="PRO_5011525383" evidence="10">
    <location>
        <begin position="27"/>
        <end position="1021"/>
    </location>
</feature>
<sequence>MRRKLFMMMFWLAAFLAGTLKGSAQTQVSGVVADESGFLVGATVSIKGTATQTQTDDAGEYRITVPGSDAILVFSYTGYTSQEVTVAGQTRINVTLRPDEESLEEVVVVGYGTQRKSDLTGSVASIKSADLNQRPAVNVEQQMAGRIAGVSVSTNSGRPGGQTNVRIRGYNSVNASNAPLYIIDGVIGAGPIAYLNPNDIESLEVLKDASATAIYGARGANGVIIVTTKKGSKDGGKISYDPYFSFGTMAKKLDVLNAAEFLALEESAYANVEKYDPEGYASGKYVDPQTKRTNSRLFDASGNPLYDTDWQREATRQAFSQNHNLSFVGGNQETSFGLFMNYANEDGIIKESFLKRYSGRLTIESQLKPWMKLGGTFNFNHVEENRVDGSVGALNVTRMMIEGIPIAPVKYSDGVWGGNADYPGMENGENPVNILTNRKDLYLQQTAMGNVFANINLGSDLQFRTSIGYNINNLRNNFFSGKYLRLLSADQEGIAEIRNTRENYWQFENYLTYDKTFGEIHRLNAMAGLGWQQFDYFYTFAGSQGYSDDFYQWNNLGVGSRPSTPGSDTNKWSMNSYFARVNYSLLDKYLFTVTGRLDGSSKFGISNKYAFFPSAALAWRVSEEDFLKDAETVSDLKLRTSYGMTGNSEIGVFQSLANLAAATAIFEGNRASGVGIGTLANPNLKWEKTAQYDVGIELGLFNDRIRIETDLYYKKTTDMLLNAPVPSSSGYTNIYKNIGNMENKGVEVALHTDNLNGALKWNTSFNISFNRNKVLALGEANDDIFANPYFLANTNVIRVGQPVGSFYGYVREGTWASDEAAEAARYNLLPGDVKLRDVNDDGQINEADRVIIGSGLPKFFGGFLNTFVYKNFDVALELQFSYGNDILNMSKSTGEDRIGQVNSYATVLNGWTPTNQQTMVAEHRPASSYYTMNIDTRWVEDGSFLRGKNLLVGYTLPAGTLQRIRASRVRVYASLQNFFVWTNYSGYDPEVTTYTDAFAQGIEFFGYPKPRTFMLGLNMTF</sequence>
<evidence type="ECO:0000256" key="6">
    <source>
        <dbReference type="ARBA" id="ARBA00023136"/>
    </source>
</evidence>
<dbReference type="EMBL" id="FNZR01000006">
    <property type="protein sequence ID" value="SEL49045.1"/>
    <property type="molecule type" value="Genomic_DNA"/>
</dbReference>
<dbReference type="Gene3D" id="2.60.40.1120">
    <property type="entry name" value="Carboxypeptidase-like, regulatory domain"/>
    <property type="match status" value="1"/>
</dbReference>
<feature type="domain" description="TonB-dependent receptor-like beta-barrel" evidence="11">
    <location>
        <begin position="428"/>
        <end position="795"/>
    </location>
</feature>
<gene>
    <name evidence="13" type="ORF">SAMN05421740_1065</name>
</gene>
<dbReference type="InterPro" id="IPR008969">
    <property type="entry name" value="CarboxyPept-like_regulatory"/>
</dbReference>
<dbReference type="AlphaFoldDB" id="A0A1H7QN56"/>
<dbReference type="Proteomes" id="UP000198916">
    <property type="component" value="Unassembled WGS sequence"/>
</dbReference>
<comment type="subcellular location">
    <subcellularLocation>
        <location evidence="1 8">Cell outer membrane</location>
        <topology evidence="1 8">Multi-pass membrane protein</topology>
    </subcellularLocation>
</comment>
<name>A0A1H7QN56_9SPHI</name>
<dbReference type="InterPro" id="IPR036942">
    <property type="entry name" value="Beta-barrel_TonB_sf"/>
</dbReference>
<feature type="signal peptide" evidence="10">
    <location>
        <begin position="1"/>
        <end position="26"/>
    </location>
</feature>
<dbReference type="RefSeq" id="WP_218145426.1">
    <property type="nucleotide sequence ID" value="NZ_FNZR01000006.1"/>
</dbReference>
<evidence type="ECO:0000256" key="2">
    <source>
        <dbReference type="ARBA" id="ARBA00022448"/>
    </source>
</evidence>
<evidence type="ECO:0000313" key="14">
    <source>
        <dbReference type="Proteomes" id="UP000198916"/>
    </source>
</evidence>
<keyword evidence="3 8" id="KW-1134">Transmembrane beta strand</keyword>
<evidence type="ECO:0000259" key="12">
    <source>
        <dbReference type="Pfam" id="PF07715"/>
    </source>
</evidence>
<keyword evidence="10" id="KW-0732">Signal</keyword>
<proteinExistence type="inferred from homology"/>
<dbReference type="Pfam" id="PF07715">
    <property type="entry name" value="Plug"/>
    <property type="match status" value="1"/>
</dbReference>
<evidence type="ECO:0000259" key="11">
    <source>
        <dbReference type="Pfam" id="PF00593"/>
    </source>
</evidence>
<dbReference type="NCBIfam" id="TIGR04057">
    <property type="entry name" value="SusC_RagA_signa"/>
    <property type="match status" value="1"/>
</dbReference>
<keyword evidence="4 8" id="KW-0812">Transmembrane</keyword>
<dbReference type="PROSITE" id="PS52016">
    <property type="entry name" value="TONB_DEPENDENT_REC_3"/>
    <property type="match status" value="1"/>
</dbReference>
<dbReference type="InterPro" id="IPR012910">
    <property type="entry name" value="Plug_dom"/>
</dbReference>
<dbReference type="NCBIfam" id="TIGR04056">
    <property type="entry name" value="OMP_RagA_SusC"/>
    <property type="match status" value="1"/>
</dbReference>
<evidence type="ECO:0000256" key="5">
    <source>
        <dbReference type="ARBA" id="ARBA00023077"/>
    </source>
</evidence>
<evidence type="ECO:0000256" key="8">
    <source>
        <dbReference type="PROSITE-ProRule" id="PRU01360"/>
    </source>
</evidence>
<organism evidence="13 14">
    <name type="scientific">Parapedobacter koreensis</name>
    <dbReference type="NCBI Taxonomy" id="332977"/>
    <lineage>
        <taxon>Bacteria</taxon>
        <taxon>Pseudomonadati</taxon>
        <taxon>Bacteroidota</taxon>
        <taxon>Sphingobacteriia</taxon>
        <taxon>Sphingobacteriales</taxon>
        <taxon>Sphingobacteriaceae</taxon>
        <taxon>Parapedobacter</taxon>
    </lineage>
</organism>
<dbReference type="InterPro" id="IPR000531">
    <property type="entry name" value="Beta-barrel_TonB"/>
</dbReference>
<keyword evidence="7 8" id="KW-0998">Cell outer membrane</keyword>
<accession>A0A1H7QN56</accession>
<dbReference type="Gene3D" id="2.40.170.20">
    <property type="entry name" value="TonB-dependent receptor, beta-barrel domain"/>
    <property type="match status" value="1"/>
</dbReference>
<dbReference type="SUPFAM" id="SSF49464">
    <property type="entry name" value="Carboxypeptidase regulatory domain-like"/>
    <property type="match status" value="1"/>
</dbReference>
<evidence type="ECO:0000313" key="13">
    <source>
        <dbReference type="EMBL" id="SEL49045.1"/>
    </source>
</evidence>
<dbReference type="Pfam" id="PF00593">
    <property type="entry name" value="TonB_dep_Rec_b-barrel"/>
    <property type="match status" value="1"/>
</dbReference>
<dbReference type="STRING" id="332977.SAMN05421740_1065"/>
<dbReference type="Pfam" id="PF13715">
    <property type="entry name" value="CarbopepD_reg_2"/>
    <property type="match status" value="1"/>
</dbReference>
<dbReference type="InterPro" id="IPR023997">
    <property type="entry name" value="TonB-dep_OMP_SusC/RagA_CS"/>
</dbReference>
<dbReference type="InterPro" id="IPR037066">
    <property type="entry name" value="Plug_dom_sf"/>
</dbReference>
<comment type="similarity">
    <text evidence="8 9">Belongs to the TonB-dependent receptor family.</text>
</comment>
<reference evidence="14" key="1">
    <citation type="submission" date="2016-10" db="EMBL/GenBank/DDBJ databases">
        <authorList>
            <person name="Varghese N."/>
            <person name="Submissions S."/>
        </authorList>
    </citation>
    <scope>NUCLEOTIDE SEQUENCE [LARGE SCALE GENOMIC DNA]</scope>
    <source>
        <strain evidence="14">Jip14</strain>
    </source>
</reference>
<evidence type="ECO:0000256" key="7">
    <source>
        <dbReference type="ARBA" id="ARBA00023237"/>
    </source>
</evidence>
<dbReference type="InterPro" id="IPR039426">
    <property type="entry name" value="TonB-dep_rcpt-like"/>
</dbReference>
<evidence type="ECO:0000256" key="3">
    <source>
        <dbReference type="ARBA" id="ARBA00022452"/>
    </source>
</evidence>
<keyword evidence="6 8" id="KW-0472">Membrane</keyword>
<evidence type="ECO:0000256" key="10">
    <source>
        <dbReference type="SAM" id="SignalP"/>
    </source>
</evidence>
<feature type="domain" description="TonB-dependent receptor plug" evidence="12">
    <location>
        <begin position="116"/>
        <end position="223"/>
    </location>
</feature>